<organism evidence="1 2">
    <name type="scientific">Terriglobus roseus</name>
    <dbReference type="NCBI Taxonomy" id="392734"/>
    <lineage>
        <taxon>Bacteria</taxon>
        <taxon>Pseudomonadati</taxon>
        <taxon>Acidobacteriota</taxon>
        <taxon>Terriglobia</taxon>
        <taxon>Terriglobales</taxon>
        <taxon>Acidobacteriaceae</taxon>
        <taxon>Terriglobus</taxon>
    </lineage>
</organism>
<gene>
    <name evidence="1" type="ORF">SAMN05443244_2252</name>
</gene>
<dbReference type="EMBL" id="FNSD01000001">
    <property type="protein sequence ID" value="SEB94607.1"/>
    <property type="molecule type" value="Genomic_DNA"/>
</dbReference>
<protein>
    <recommendedName>
        <fullName evidence="3">Ligand-binding SRPBCC domain-containing protein</fullName>
    </recommendedName>
</protein>
<sequence length="165" mass="18735">MTTIKLETRIAAPAMRVFLLSLSIDLHVESAAATREQAIDGVTHGIIGPGQSVTWRGRHFGVILRHTSLITRYEPPFCFEDAMTRGMFANFAHRHTFHPITEGTCMEDELTFRAPLGVLGIVAERVVLRSYFTQFLKDRDAHIRQVAESDQWQRFVPEELHATCL</sequence>
<evidence type="ECO:0000313" key="1">
    <source>
        <dbReference type="EMBL" id="SEB94607.1"/>
    </source>
</evidence>
<evidence type="ECO:0008006" key="3">
    <source>
        <dbReference type="Google" id="ProtNLM"/>
    </source>
</evidence>
<dbReference type="InterPro" id="IPR023393">
    <property type="entry name" value="START-like_dom_sf"/>
</dbReference>
<dbReference type="SUPFAM" id="SSF55961">
    <property type="entry name" value="Bet v1-like"/>
    <property type="match status" value="1"/>
</dbReference>
<dbReference type="AlphaFoldDB" id="A0A1H4NHA4"/>
<dbReference type="Gene3D" id="3.30.530.20">
    <property type="match status" value="1"/>
</dbReference>
<dbReference type="OrthoDB" id="9801773at2"/>
<proteinExistence type="predicted"/>
<dbReference type="RefSeq" id="WP_074654071.1">
    <property type="nucleotide sequence ID" value="NZ_FNSD01000001.1"/>
</dbReference>
<dbReference type="Proteomes" id="UP000182409">
    <property type="component" value="Unassembled WGS sequence"/>
</dbReference>
<accession>A0A1H4NHA4</accession>
<evidence type="ECO:0000313" key="2">
    <source>
        <dbReference type="Proteomes" id="UP000182409"/>
    </source>
</evidence>
<reference evidence="1 2" key="1">
    <citation type="submission" date="2016-10" db="EMBL/GenBank/DDBJ databases">
        <authorList>
            <person name="de Groot N.N."/>
        </authorList>
    </citation>
    <scope>NUCLEOTIDE SEQUENCE [LARGE SCALE GENOMIC DNA]</scope>
    <source>
        <strain evidence="1 2">AB35.6</strain>
    </source>
</reference>
<name>A0A1H4NHA4_9BACT</name>
<dbReference type="CDD" id="cd07820">
    <property type="entry name" value="SRPBCC_3"/>
    <property type="match status" value="1"/>
</dbReference>